<proteinExistence type="predicted"/>
<comment type="caution">
    <text evidence="3">The sequence shown here is derived from an EMBL/GenBank/DDBJ whole genome shotgun (WGS) entry which is preliminary data.</text>
</comment>
<keyword evidence="4" id="KW-1185">Reference proteome</keyword>
<evidence type="ECO:0000313" key="4">
    <source>
        <dbReference type="Proteomes" id="UP001210231"/>
    </source>
</evidence>
<dbReference type="EMBL" id="JAQGEF010000005">
    <property type="protein sequence ID" value="MDA3614217.1"/>
    <property type="molecule type" value="Genomic_DNA"/>
</dbReference>
<name>A0ABT4UIQ0_9BACT</name>
<feature type="transmembrane region" description="Helical" evidence="2">
    <location>
        <begin position="22"/>
        <end position="40"/>
    </location>
</feature>
<keyword evidence="2" id="KW-1133">Transmembrane helix</keyword>
<keyword evidence="1" id="KW-0175">Coiled coil</keyword>
<evidence type="ECO:0000256" key="1">
    <source>
        <dbReference type="SAM" id="Coils"/>
    </source>
</evidence>
<sequence length="327" mass="36430">MSSVNYVPVENNNNKPKDNRSLIYGLLIAALLLTWGYVIYDKSNTKDKIDTLTSQNITSTNERDEVRELYNSSLARLDSLTGENQLLTDSLTTRDTEVTRLKNDIRKILNDKNASSSDLAKAKRMIKDLNGRIETLAMEVDRLKGENEILVADNDRLSTEKREVETRLTATSAQKDSIEGSLNKTRNIASTLSASNINIVGINTKKSGKESETSRAKKADKLRINFDLEPNRIADNGEKTLFVAITAPDGTPIVLDNSSNFASAEEGDKPFTAKVSVKYENNKKVPVSFDWQPNAQFQTGNYKIEIYHNGYKIGEGLRNLKKAGLFG</sequence>
<evidence type="ECO:0000256" key="2">
    <source>
        <dbReference type="SAM" id="Phobius"/>
    </source>
</evidence>
<feature type="coiled-coil region" evidence="1">
    <location>
        <begin position="119"/>
        <end position="160"/>
    </location>
</feature>
<keyword evidence="2" id="KW-0472">Membrane</keyword>
<evidence type="ECO:0000313" key="3">
    <source>
        <dbReference type="EMBL" id="MDA3614217.1"/>
    </source>
</evidence>
<evidence type="ECO:0008006" key="5">
    <source>
        <dbReference type="Google" id="ProtNLM"/>
    </source>
</evidence>
<dbReference type="RefSeq" id="WP_407030545.1">
    <property type="nucleotide sequence ID" value="NZ_JAQGEF010000005.1"/>
</dbReference>
<organism evidence="3 4">
    <name type="scientific">Polluticaenibacter yanchengensis</name>
    <dbReference type="NCBI Taxonomy" id="3014562"/>
    <lineage>
        <taxon>Bacteria</taxon>
        <taxon>Pseudomonadati</taxon>
        <taxon>Bacteroidota</taxon>
        <taxon>Chitinophagia</taxon>
        <taxon>Chitinophagales</taxon>
        <taxon>Chitinophagaceae</taxon>
        <taxon>Polluticaenibacter</taxon>
    </lineage>
</organism>
<dbReference type="Gene3D" id="1.20.5.1700">
    <property type="match status" value="1"/>
</dbReference>
<gene>
    <name evidence="3" type="ORF">O3P16_05320</name>
</gene>
<keyword evidence="2" id="KW-0812">Transmembrane</keyword>
<dbReference type="Proteomes" id="UP001210231">
    <property type="component" value="Unassembled WGS sequence"/>
</dbReference>
<reference evidence="3 4" key="1">
    <citation type="submission" date="2022-12" db="EMBL/GenBank/DDBJ databases">
        <title>Chitinophagaceae gen. sp. nov., a new member of the family Chitinophagaceae, isolated from soil in a chemical factory.</title>
        <authorList>
            <person name="Ke Z."/>
        </authorList>
    </citation>
    <scope>NUCLEOTIDE SEQUENCE [LARGE SCALE GENOMIC DNA]</scope>
    <source>
        <strain evidence="3 4">LY-5</strain>
    </source>
</reference>
<protein>
    <recommendedName>
        <fullName evidence="5">Chromosome segregation protein SMC</fullName>
    </recommendedName>
</protein>
<accession>A0ABT4UIQ0</accession>